<comment type="caution">
    <text evidence="6">The sequence shown here is derived from an EMBL/GenBank/DDBJ whole genome shotgun (WGS) entry which is preliminary data.</text>
</comment>
<evidence type="ECO:0000256" key="4">
    <source>
        <dbReference type="RuleBase" id="RU003616"/>
    </source>
</evidence>
<reference evidence="6" key="1">
    <citation type="submission" date="2020-07" db="EMBL/GenBank/DDBJ databases">
        <title>Ethylene signaling mediates host invasion by parasitic plants.</title>
        <authorList>
            <person name="Yoshida S."/>
        </authorList>
    </citation>
    <scope>NUCLEOTIDE SEQUENCE</scope>
    <source>
        <strain evidence="6">Okayama</strain>
    </source>
</reference>
<dbReference type="Pfam" id="PF00011">
    <property type="entry name" value="HSP20"/>
    <property type="match status" value="1"/>
</dbReference>
<dbReference type="InterPro" id="IPR044656">
    <property type="entry name" value="HSP14.7/HSP23.5/HSP23.6-like"/>
</dbReference>
<keyword evidence="7" id="KW-1185">Reference proteome</keyword>
<dbReference type="SUPFAM" id="SSF49764">
    <property type="entry name" value="HSP20-like chaperones"/>
    <property type="match status" value="1"/>
</dbReference>
<organism evidence="6 7">
    <name type="scientific">Phtheirospermum japonicum</name>
    <dbReference type="NCBI Taxonomy" id="374723"/>
    <lineage>
        <taxon>Eukaryota</taxon>
        <taxon>Viridiplantae</taxon>
        <taxon>Streptophyta</taxon>
        <taxon>Embryophyta</taxon>
        <taxon>Tracheophyta</taxon>
        <taxon>Spermatophyta</taxon>
        <taxon>Magnoliopsida</taxon>
        <taxon>eudicotyledons</taxon>
        <taxon>Gunneridae</taxon>
        <taxon>Pentapetalae</taxon>
        <taxon>asterids</taxon>
        <taxon>lamiids</taxon>
        <taxon>Lamiales</taxon>
        <taxon>Orobanchaceae</taxon>
        <taxon>Orobanchaceae incertae sedis</taxon>
        <taxon>Phtheirospermum</taxon>
    </lineage>
</organism>
<keyword evidence="2 6" id="KW-0346">Stress response</keyword>
<keyword evidence="1" id="KW-0809">Transit peptide</keyword>
<accession>A0A830BYY0</accession>
<evidence type="ECO:0000259" key="5">
    <source>
        <dbReference type="PROSITE" id="PS01031"/>
    </source>
</evidence>
<evidence type="ECO:0000256" key="3">
    <source>
        <dbReference type="PROSITE-ProRule" id="PRU00285"/>
    </source>
</evidence>
<name>A0A830BYY0_9LAMI</name>
<sequence>MYVCVCADVLSQGPELKGDVCKKVKWKHSGEGIHLRVDMPGLGKEDVKVSVKENIVSIKGAGKKEFEGDGKTGRGYSSMVYLSKKLYKMKEMKAEMKNGVLKVFVPKIKDEERTDVFDVSVVE</sequence>
<proteinExistence type="inferred from homology"/>
<dbReference type="OrthoDB" id="1653398at2759"/>
<dbReference type="PROSITE" id="PS01031">
    <property type="entry name" value="SHSP"/>
    <property type="match status" value="1"/>
</dbReference>
<dbReference type="CDD" id="cd06464">
    <property type="entry name" value="ACD_sHsps-like"/>
    <property type="match status" value="1"/>
</dbReference>
<protein>
    <submittedName>
        <fullName evidence="6">Heat shock 22 kDa protein mitochondrial</fullName>
    </submittedName>
</protein>
<comment type="similarity">
    <text evidence="3 4">Belongs to the small heat shock protein (HSP20) family.</text>
</comment>
<evidence type="ECO:0000313" key="7">
    <source>
        <dbReference type="Proteomes" id="UP000653305"/>
    </source>
</evidence>
<dbReference type="InterPro" id="IPR008978">
    <property type="entry name" value="HSP20-like_chaperone"/>
</dbReference>
<evidence type="ECO:0000256" key="2">
    <source>
        <dbReference type="ARBA" id="ARBA00023016"/>
    </source>
</evidence>
<feature type="domain" description="SHSP" evidence="5">
    <location>
        <begin position="15"/>
        <end position="122"/>
    </location>
</feature>
<dbReference type="Gene3D" id="2.60.40.790">
    <property type="match status" value="1"/>
</dbReference>
<dbReference type="EMBL" id="BMAC01000287">
    <property type="protein sequence ID" value="GFP92680.1"/>
    <property type="molecule type" value="Genomic_DNA"/>
</dbReference>
<dbReference type="PANTHER" id="PTHR46991">
    <property type="entry name" value="23.5 KDA HEAT SHOCK PROTEIN, MITOCHONDRIAL"/>
    <property type="match status" value="1"/>
</dbReference>
<gene>
    <name evidence="6" type="ORF">PHJA_001412200</name>
</gene>
<dbReference type="AlphaFoldDB" id="A0A830BYY0"/>
<dbReference type="InterPro" id="IPR002068">
    <property type="entry name" value="A-crystallin/Hsp20_dom"/>
</dbReference>
<evidence type="ECO:0000256" key="1">
    <source>
        <dbReference type="ARBA" id="ARBA00022946"/>
    </source>
</evidence>
<dbReference type="Proteomes" id="UP000653305">
    <property type="component" value="Unassembled WGS sequence"/>
</dbReference>
<evidence type="ECO:0000313" key="6">
    <source>
        <dbReference type="EMBL" id="GFP92680.1"/>
    </source>
</evidence>
<dbReference type="PANTHER" id="PTHR46991:SF11">
    <property type="entry name" value="SMALL HEAT SHOCK PROTEIN HSPF"/>
    <property type="match status" value="1"/>
</dbReference>